<reference evidence="1" key="1">
    <citation type="submission" date="2018-10" db="EMBL/GenBank/DDBJ databases">
        <title>Effector identification in a new, highly contiguous assembly of the strawberry crown rot pathogen Phytophthora cactorum.</title>
        <authorList>
            <person name="Armitage A.D."/>
            <person name="Nellist C.F."/>
            <person name="Bates H."/>
            <person name="Vickerstaff R.J."/>
            <person name="Harrison R.J."/>
        </authorList>
    </citation>
    <scope>NUCLEOTIDE SEQUENCE</scope>
    <source>
        <strain evidence="1">4040</strain>
    </source>
</reference>
<dbReference type="EMBL" id="RCMK01000046">
    <property type="protein sequence ID" value="KAG2951853.1"/>
    <property type="molecule type" value="Genomic_DNA"/>
</dbReference>
<organism evidence="1 2">
    <name type="scientific">Phytophthora cactorum</name>
    <dbReference type="NCBI Taxonomy" id="29920"/>
    <lineage>
        <taxon>Eukaryota</taxon>
        <taxon>Sar</taxon>
        <taxon>Stramenopiles</taxon>
        <taxon>Oomycota</taxon>
        <taxon>Peronosporomycetes</taxon>
        <taxon>Peronosporales</taxon>
        <taxon>Peronosporaceae</taxon>
        <taxon>Phytophthora</taxon>
    </lineage>
</organism>
<dbReference type="VEuPathDB" id="FungiDB:PC110_g22072"/>
<name>A0A8T1LWL2_9STRA</name>
<sequence length="157" mass="17586">MAIEEELRALEENGVWVVVVPPVDSHVLHTKWVFKTKTDADGAIERFMARLVACGNEQVFGIDFNLTFAAVMELSTVKVILVFARLWGMPARHGDITNAYVKAGKEQHFEIYLEIPQGMAIGEDVLRKLGVDSKGRLALRLRKSLYGLQQAGCLWSK</sequence>
<protein>
    <submittedName>
        <fullName evidence="1">Uncharacterized protein</fullName>
    </submittedName>
</protein>
<accession>A0A8T1LWL2</accession>
<evidence type="ECO:0000313" key="1">
    <source>
        <dbReference type="EMBL" id="KAG2951853.1"/>
    </source>
</evidence>
<gene>
    <name evidence="1" type="ORF">PC117_g3273</name>
</gene>
<proteinExistence type="predicted"/>
<dbReference type="Proteomes" id="UP000736787">
    <property type="component" value="Unassembled WGS sequence"/>
</dbReference>
<dbReference type="AlphaFoldDB" id="A0A8T1LWL2"/>
<dbReference type="Pfam" id="PF07727">
    <property type="entry name" value="RVT_2"/>
    <property type="match status" value="1"/>
</dbReference>
<comment type="caution">
    <text evidence="1">The sequence shown here is derived from an EMBL/GenBank/DDBJ whole genome shotgun (WGS) entry which is preliminary data.</text>
</comment>
<dbReference type="InterPro" id="IPR013103">
    <property type="entry name" value="RVT_2"/>
</dbReference>
<evidence type="ECO:0000313" key="2">
    <source>
        <dbReference type="Proteomes" id="UP000736787"/>
    </source>
</evidence>